<comment type="caution">
    <text evidence="2">The sequence shown here is derived from an EMBL/GenBank/DDBJ whole genome shotgun (WGS) entry which is preliminary data.</text>
</comment>
<protein>
    <recommendedName>
        <fullName evidence="1">DNA primase/polymerase bifunctional N-terminal domain-containing protein</fullName>
    </recommendedName>
</protein>
<dbReference type="AlphaFoldDB" id="A0AAE3ZQA1"/>
<dbReference type="SMART" id="SM00943">
    <property type="entry name" value="Prim-Pol"/>
    <property type="match status" value="1"/>
</dbReference>
<name>A0AAE3ZQA1_9ACTN</name>
<dbReference type="Pfam" id="PF09250">
    <property type="entry name" value="Prim-Pol"/>
    <property type="match status" value="1"/>
</dbReference>
<evidence type="ECO:0000259" key="1">
    <source>
        <dbReference type="SMART" id="SM00943"/>
    </source>
</evidence>
<dbReference type="SUPFAM" id="SSF56747">
    <property type="entry name" value="Prim-pol domain"/>
    <property type="match status" value="1"/>
</dbReference>
<dbReference type="InterPro" id="IPR019627">
    <property type="entry name" value="YAcAr"/>
</dbReference>
<dbReference type="Proteomes" id="UP001183629">
    <property type="component" value="Unassembled WGS sequence"/>
</dbReference>
<evidence type="ECO:0000313" key="2">
    <source>
        <dbReference type="EMBL" id="MDR7322941.1"/>
    </source>
</evidence>
<gene>
    <name evidence="2" type="ORF">J2S44_003191</name>
</gene>
<dbReference type="InterPro" id="IPR015330">
    <property type="entry name" value="DNA_primase/pol_bifunc_N"/>
</dbReference>
<accession>A0AAE3ZQA1</accession>
<organism evidence="2 3">
    <name type="scientific">Catenuloplanes niger</name>
    <dbReference type="NCBI Taxonomy" id="587534"/>
    <lineage>
        <taxon>Bacteria</taxon>
        <taxon>Bacillati</taxon>
        <taxon>Actinomycetota</taxon>
        <taxon>Actinomycetes</taxon>
        <taxon>Micromonosporales</taxon>
        <taxon>Micromonosporaceae</taxon>
        <taxon>Catenuloplanes</taxon>
    </lineage>
</organism>
<dbReference type="Pfam" id="PF10686">
    <property type="entry name" value="YAcAr"/>
    <property type="match status" value="1"/>
</dbReference>
<dbReference type="EMBL" id="JAVDYC010000001">
    <property type="protein sequence ID" value="MDR7322941.1"/>
    <property type="molecule type" value="Genomic_DNA"/>
</dbReference>
<reference evidence="2 3" key="1">
    <citation type="submission" date="2023-07" db="EMBL/GenBank/DDBJ databases">
        <title>Sequencing the genomes of 1000 actinobacteria strains.</title>
        <authorList>
            <person name="Klenk H.-P."/>
        </authorList>
    </citation>
    <scope>NUCLEOTIDE SEQUENCE [LARGE SCALE GENOMIC DNA]</scope>
    <source>
        <strain evidence="2 3">DSM 44711</strain>
    </source>
</reference>
<sequence>MSNMLDAALAAADRGWPVFMLGRSKRPVANCTDCPSAEADPRHDRESCPCLTCHGFYAATRDPDRVAEIVAAVSRGQLAVRTGASSGLVVVDVDPAHDGIRSMSALIQAGMLPPTARVLTGSGGMHLYYAHPGRPIPCSQSVLGPGLDVRADGGYAVLPPSIHQRTGRAYRWADDGRPVEEMPPALAAACVPTSAARAFRVLLTGSRTWTDTAAVTVVLDRLLRDHGPALTIVHGACPRGADAIADAWCRHHHVTVERHPADWSTGRRAGPARNAAMVATRPVLCLAFIRDASPGATGCANLADHAGIRTLRNPHPDDLPTTAPASTPVALAGAGGISYPDRLLNTLLDRVRTAAEGRRRTTLYGVARGVAKMVAAGCLTSTDAETALVGVGREAGQTDREIRAAIDGGFRAEGVTR</sequence>
<dbReference type="RefSeq" id="WP_310414063.1">
    <property type="nucleotide sequence ID" value="NZ_JAVDYC010000001.1"/>
</dbReference>
<feature type="domain" description="DNA primase/polymerase bifunctional N-terminal" evidence="1">
    <location>
        <begin position="8"/>
        <end position="186"/>
    </location>
</feature>
<proteinExistence type="predicted"/>
<evidence type="ECO:0000313" key="3">
    <source>
        <dbReference type="Proteomes" id="UP001183629"/>
    </source>
</evidence>
<keyword evidence="3" id="KW-1185">Reference proteome</keyword>
<dbReference type="CDD" id="cd04859">
    <property type="entry name" value="Prim_Pol"/>
    <property type="match status" value="1"/>
</dbReference>